<organism evidence="1">
    <name type="scientific">mine drainage metagenome</name>
    <dbReference type="NCBI Taxonomy" id="410659"/>
    <lineage>
        <taxon>unclassified sequences</taxon>
        <taxon>metagenomes</taxon>
        <taxon>ecological metagenomes</taxon>
    </lineage>
</organism>
<dbReference type="SUPFAM" id="SSF51126">
    <property type="entry name" value="Pectin lyase-like"/>
    <property type="match status" value="1"/>
</dbReference>
<protein>
    <recommendedName>
        <fullName evidence="2">Right handed beta helix domain-containing protein</fullName>
    </recommendedName>
</protein>
<gene>
    <name evidence="1" type="ORF">CARN2_4237</name>
</gene>
<evidence type="ECO:0008006" key="2">
    <source>
        <dbReference type="Google" id="ProtNLM"/>
    </source>
</evidence>
<dbReference type="AlphaFoldDB" id="E6PUZ8"/>
<dbReference type="EMBL" id="CABM01000061">
    <property type="protein sequence ID" value="CBH98755.1"/>
    <property type="molecule type" value="Genomic_DNA"/>
</dbReference>
<dbReference type="Gene3D" id="2.160.20.10">
    <property type="entry name" value="Single-stranded right-handed beta-helix, Pectin lyase-like"/>
    <property type="match status" value="1"/>
</dbReference>
<accession>E6PUZ8</accession>
<sequence length="200" mass="21011">MAAGEVYDNLIAGCRIGIRDYSEGALTNPHGLKNTLIANNTIIMPATTPPNTYTAGIQLQDNGTANTNSFIVSNAIYGFDNTEPVIWSMAQGAISGIALDNNGYYNPGSTTPFWQGSNIVNNLTFAQWQQQLGADVHGLFADPKLVGVAQFQAAGTTPYSYLNAMPTSGSPLIGNGVTQSAFSTNLLVAARAGVWSIGAF</sequence>
<comment type="caution">
    <text evidence="1">The sequence shown here is derived from an EMBL/GenBank/DDBJ whole genome shotgun (WGS) entry which is preliminary data.</text>
</comment>
<dbReference type="InterPro" id="IPR011050">
    <property type="entry name" value="Pectin_lyase_fold/virulence"/>
</dbReference>
<evidence type="ECO:0000313" key="1">
    <source>
        <dbReference type="EMBL" id="CBH98755.1"/>
    </source>
</evidence>
<proteinExistence type="predicted"/>
<name>E6PUZ8_9ZZZZ</name>
<reference evidence="1" key="1">
    <citation type="submission" date="2009-10" db="EMBL/GenBank/DDBJ databases">
        <title>Diversity of trophic interactions inside an arsenic-rich microbial ecosystem.</title>
        <authorList>
            <person name="Bertin P.N."/>
            <person name="Heinrich-Salmeron A."/>
            <person name="Pelletier E."/>
            <person name="Goulhen-Chollet F."/>
            <person name="Arsene-Ploetze F."/>
            <person name="Gallien S."/>
            <person name="Calteau A."/>
            <person name="Vallenet D."/>
            <person name="Casiot C."/>
            <person name="Chane-Woon-Ming B."/>
            <person name="Giloteaux L."/>
            <person name="Barakat M."/>
            <person name="Bonnefoy V."/>
            <person name="Bruneel O."/>
            <person name="Chandler M."/>
            <person name="Cleiss J."/>
            <person name="Duran R."/>
            <person name="Elbaz-Poulichet F."/>
            <person name="Fonknechten N."/>
            <person name="Lauga B."/>
            <person name="Mornico D."/>
            <person name="Ortet P."/>
            <person name="Schaeffer C."/>
            <person name="Siguier P."/>
            <person name="Alexander Thil Smith A."/>
            <person name="Van Dorsselaer A."/>
            <person name="Weissenbach J."/>
            <person name="Medigue C."/>
            <person name="Le Paslier D."/>
        </authorList>
    </citation>
    <scope>NUCLEOTIDE SEQUENCE</scope>
</reference>
<dbReference type="InterPro" id="IPR012334">
    <property type="entry name" value="Pectin_lyas_fold"/>
</dbReference>